<protein>
    <submittedName>
        <fullName evidence="2">Aste57867_16535 protein</fullName>
    </submittedName>
</protein>
<sequence>MQLPPLNAHQAVVVYIAQSAESSRTMPSPPSALDVIARDGCNGSLACVSLETSKTTPFQQVLGMDTNESPSMYVASLQSRAIPHVVLSTSTDTCAKLAHAATMEHSSMDKLPARILQILAPGTRTIVVVHVPNVPDALDRCLASILTASPHCFVGVVQATDQQPPPPSTVAAFPLPKQSWQKRAGVYMEEISTTTTSWLIYAFYLRHQTRQDTVTAFDDTAILRHGGYGAMQAPVALQEVAFRLGYVPKYGA</sequence>
<keyword evidence="3" id="KW-1185">Reference proteome</keyword>
<evidence type="ECO:0000313" key="2">
    <source>
        <dbReference type="EMBL" id="VFT93309.1"/>
    </source>
</evidence>
<dbReference type="EMBL" id="VJMH01005893">
    <property type="protein sequence ID" value="KAF0692389.1"/>
    <property type="molecule type" value="Genomic_DNA"/>
</dbReference>
<accession>A0A485L6W6</accession>
<dbReference type="EMBL" id="CAADRA010005914">
    <property type="protein sequence ID" value="VFT93309.1"/>
    <property type="molecule type" value="Genomic_DNA"/>
</dbReference>
<evidence type="ECO:0000313" key="1">
    <source>
        <dbReference type="EMBL" id="KAF0692389.1"/>
    </source>
</evidence>
<dbReference type="Proteomes" id="UP000332933">
    <property type="component" value="Unassembled WGS sequence"/>
</dbReference>
<evidence type="ECO:0000313" key="3">
    <source>
        <dbReference type="Proteomes" id="UP000332933"/>
    </source>
</evidence>
<dbReference type="PANTHER" id="PTHR35506">
    <property type="entry name" value="OS02G0135600 PROTEIN"/>
    <property type="match status" value="1"/>
</dbReference>
<reference evidence="2 3" key="1">
    <citation type="submission" date="2019-03" db="EMBL/GenBank/DDBJ databases">
        <authorList>
            <person name="Gaulin E."/>
            <person name="Dumas B."/>
        </authorList>
    </citation>
    <scope>NUCLEOTIDE SEQUENCE [LARGE SCALE GENOMIC DNA]</scope>
    <source>
        <strain evidence="2">CBS 568.67</strain>
    </source>
</reference>
<organism evidence="2 3">
    <name type="scientific">Aphanomyces stellatus</name>
    <dbReference type="NCBI Taxonomy" id="120398"/>
    <lineage>
        <taxon>Eukaryota</taxon>
        <taxon>Sar</taxon>
        <taxon>Stramenopiles</taxon>
        <taxon>Oomycota</taxon>
        <taxon>Saprolegniomycetes</taxon>
        <taxon>Saprolegniales</taxon>
        <taxon>Verrucalvaceae</taxon>
        <taxon>Aphanomyces</taxon>
    </lineage>
</organism>
<dbReference type="PANTHER" id="PTHR35506:SF1">
    <property type="entry name" value="OS02G0135600 PROTEIN"/>
    <property type="match status" value="1"/>
</dbReference>
<proteinExistence type="predicted"/>
<reference evidence="1" key="2">
    <citation type="submission" date="2019-06" db="EMBL/GenBank/DDBJ databases">
        <title>Genomics analysis of Aphanomyces spp. identifies a new class of oomycete effector associated with host adaptation.</title>
        <authorList>
            <person name="Gaulin E."/>
        </authorList>
    </citation>
    <scope>NUCLEOTIDE SEQUENCE</scope>
    <source>
        <strain evidence="1">CBS 578.67</strain>
    </source>
</reference>
<name>A0A485L6W6_9STRA</name>
<dbReference type="AlphaFoldDB" id="A0A485L6W6"/>
<gene>
    <name evidence="2" type="primary">Aste57867_16535</name>
    <name evidence="1" type="ORF">As57867_016478</name>
    <name evidence="2" type="ORF">ASTE57867_16535</name>
</gene>
<dbReference type="OrthoDB" id="61155at2759"/>